<dbReference type="PANTHER" id="PTHR43179:SF7">
    <property type="entry name" value="RHAMNOSYLTRANSFERASE WBBL"/>
    <property type="match status" value="1"/>
</dbReference>
<reference evidence="2 3" key="1">
    <citation type="submission" date="2016-11" db="EMBL/GenBank/DDBJ databases">
        <title>Description of two novel members of the family Erysipelotrichaceae: Ileibacterium lipovorans gen. nov., sp. nov. and Dubosiella newyorkensis, gen. nov., sp. nov.</title>
        <authorList>
            <person name="Cox L.M."/>
            <person name="Sohn J."/>
            <person name="Tyrrell K.L."/>
            <person name="Citron D.M."/>
            <person name="Lawson P.A."/>
            <person name="Patel N.B."/>
            <person name="Iizumi T."/>
            <person name="Perez-Perez G.I."/>
            <person name="Goldstein E.J."/>
            <person name="Blaser M.J."/>
        </authorList>
    </citation>
    <scope>NUCLEOTIDE SEQUENCE [LARGE SCALE GENOMIC DNA]</scope>
    <source>
        <strain evidence="2 3">NYU-BL-A4</strain>
    </source>
</reference>
<dbReference type="PANTHER" id="PTHR43179">
    <property type="entry name" value="RHAMNOSYLTRANSFERASE WBBL"/>
    <property type="match status" value="1"/>
</dbReference>
<comment type="caution">
    <text evidence="2">The sequence shown here is derived from an EMBL/GenBank/DDBJ whole genome shotgun (WGS) entry which is preliminary data.</text>
</comment>
<dbReference type="SUPFAM" id="SSF53448">
    <property type="entry name" value="Nucleotide-diphospho-sugar transferases"/>
    <property type="match status" value="2"/>
</dbReference>
<evidence type="ECO:0000259" key="1">
    <source>
        <dbReference type="Pfam" id="PF00535"/>
    </source>
</evidence>
<feature type="domain" description="Glycosyltransferase 2-like" evidence="1">
    <location>
        <begin position="304"/>
        <end position="461"/>
    </location>
</feature>
<dbReference type="STRING" id="1862672.BO225_04885"/>
<dbReference type="CDD" id="cd04186">
    <property type="entry name" value="GT_2_like_c"/>
    <property type="match status" value="1"/>
</dbReference>
<dbReference type="AlphaFoldDB" id="A0A1U7NN94"/>
<proteinExistence type="predicted"/>
<sequence length="847" mass="97926">MSNIFKSCIDSIEYNDNQFEKNIRLTGWCFFDEGKVAELSILVNKEPIDFEITSIHRPDVLGLYQFHDSFEKIGFVITVPLEHIQFLKKVDVIAYSKNTSETIYSLSHNLLHKYHNRQVFHYSIDDIKNNHGQIVVSGFVYVPTLEHVTIELLNKAGRSVEYTYVPVRRSDVVELYQLDSNDKLIGFQVIFTSVDPKEAYSLKFIYQNDELIIPIIESKSVFSLAKSYIRAANPKRIQNAFNYLTREGFDRFLERLKKGPSQLSDPNGPLSYDEYHEWFNTMAPTSKVLESQKKYHFEFAPKISLIVATYNTDPSFLKAMIDSVINQTYSNWELCIADGSSNNQVEEYFRSHYDDQRIKFKRLHSNLGIAGNMNAALELCTGEYIAFFDHDDLLTPDALFENVKVLQNKNVKFVYSDEDKLISEIGIYKDPRFKPDFNLTLLRTQNYICHFLVVSKSLISRIGAFKSEYDGAQDYDFVLRASEVLKPEEIYHIPKILYHWRMHQASTAANPESKLYAFTAGKRALEDHLMRLRLQATVEMGKSLGIYNVHYEIVGNPLVSIIIPNKDHIDDLDRAIESIQEKSSYRNFEMIIVENNSTDESTFDYYKEIENKYPNVKVVYWKDEFNYSAINNFGFEFSKGDYILLLNNDTEMIEPNSLKSMLGYCQLDEVGAVGAKLLYPDDTIQHAGVIMGLGGIANHAFVNLNRENGGYFNMAFTASEVSAVTAACMMIKRSVFEEVGKLDTDFKVAFNDIDLCMKIRKKNYSIIFDPHALFYHFESKSRGLEDTPEKIERFNGEIERFETKWKDILKNGDPYYNPNFSLRYPGGYYLKSPDEFYANRKEQGGDH</sequence>
<keyword evidence="3" id="KW-1185">Reference proteome</keyword>
<dbReference type="GO" id="GO:0016757">
    <property type="term" value="F:glycosyltransferase activity"/>
    <property type="evidence" value="ECO:0007669"/>
    <property type="project" value="UniProtKB-KW"/>
</dbReference>
<gene>
    <name evidence="2" type="ORF">BO225_04885</name>
</gene>
<evidence type="ECO:0000313" key="2">
    <source>
        <dbReference type="EMBL" id="OLU46796.1"/>
    </source>
</evidence>
<protein>
    <recommendedName>
        <fullName evidence="1">Glycosyltransferase 2-like domain-containing protein</fullName>
    </recommendedName>
</protein>
<dbReference type="EMBL" id="MPKA01000059">
    <property type="protein sequence ID" value="OLU46796.1"/>
    <property type="molecule type" value="Genomic_DNA"/>
</dbReference>
<dbReference type="InterPro" id="IPR001173">
    <property type="entry name" value="Glyco_trans_2-like"/>
</dbReference>
<dbReference type="InterPro" id="IPR029044">
    <property type="entry name" value="Nucleotide-diphossugar_trans"/>
</dbReference>
<accession>A0A1U7NN94</accession>
<dbReference type="CDD" id="cd04184">
    <property type="entry name" value="GT2_RfbC_Mx_like"/>
    <property type="match status" value="1"/>
</dbReference>
<dbReference type="Gene3D" id="3.90.550.10">
    <property type="entry name" value="Spore Coat Polysaccharide Biosynthesis Protein SpsA, Chain A"/>
    <property type="match status" value="2"/>
</dbReference>
<dbReference type="Proteomes" id="UP000186705">
    <property type="component" value="Unassembled WGS sequence"/>
</dbReference>
<dbReference type="OrthoDB" id="9179784at2"/>
<feature type="domain" description="Glycosyltransferase 2-like" evidence="1">
    <location>
        <begin position="560"/>
        <end position="739"/>
    </location>
</feature>
<dbReference type="Pfam" id="PF00535">
    <property type="entry name" value="Glycos_transf_2"/>
    <property type="match status" value="2"/>
</dbReference>
<dbReference type="RefSeq" id="WP_076341165.1">
    <property type="nucleotide sequence ID" value="NZ_CAPDDE010000015.1"/>
</dbReference>
<evidence type="ECO:0000313" key="3">
    <source>
        <dbReference type="Proteomes" id="UP000186705"/>
    </source>
</evidence>
<dbReference type="GeneID" id="78275284"/>
<name>A0A1U7NN94_9FIRM</name>
<organism evidence="2 3">
    <name type="scientific">Dubosiella newyorkensis</name>
    <dbReference type="NCBI Taxonomy" id="1862672"/>
    <lineage>
        <taxon>Bacteria</taxon>
        <taxon>Bacillati</taxon>
        <taxon>Bacillota</taxon>
        <taxon>Erysipelotrichia</taxon>
        <taxon>Erysipelotrichales</taxon>
        <taxon>Erysipelotrichaceae</taxon>
        <taxon>Dubosiella</taxon>
    </lineage>
</organism>